<comment type="subcellular location">
    <subcellularLocation>
        <location evidence="1 9">Cell membrane</location>
        <topology evidence="1 9">Multi-pass membrane protein</topology>
    </subcellularLocation>
</comment>
<dbReference type="NCBIfam" id="TIGR00546">
    <property type="entry name" value="lnt"/>
    <property type="match status" value="1"/>
</dbReference>
<comment type="similarity">
    <text evidence="2 9">Belongs to the CN hydrolase family. Apolipoprotein N-acyltransferase subfamily.</text>
</comment>
<reference evidence="12" key="1">
    <citation type="journal article" date="2020" name="Int. J. Syst. Evol. Microbiol.">
        <title>Alteromonas alba sp. nov., a marine bacterium isolated from the seawater of the West Pacific Ocean.</title>
        <authorList>
            <person name="Sun C."/>
            <person name="Wu Y.-H."/>
            <person name="Xamxidin M."/>
            <person name="Cheng H."/>
            <person name="Xu X.-W."/>
        </authorList>
    </citation>
    <scope>NUCLEOTIDE SEQUENCE [LARGE SCALE GENOMIC DNA]</scope>
    <source>
        <strain evidence="12">190</strain>
    </source>
</reference>
<feature type="transmembrane region" description="Helical" evidence="9">
    <location>
        <begin position="26"/>
        <end position="43"/>
    </location>
</feature>
<evidence type="ECO:0000256" key="7">
    <source>
        <dbReference type="ARBA" id="ARBA00023136"/>
    </source>
</evidence>
<dbReference type="RefSeq" id="WP_105933593.1">
    <property type="nucleotide sequence ID" value="NZ_PVNP01000038.1"/>
</dbReference>
<keyword evidence="12" id="KW-1185">Reference proteome</keyword>
<accession>A0A2S9VE81</accession>
<feature type="transmembrane region" description="Helical" evidence="9">
    <location>
        <begin position="81"/>
        <end position="106"/>
    </location>
</feature>
<comment type="caution">
    <text evidence="11">The sequence shown here is derived from an EMBL/GenBank/DDBJ whole genome shotgun (WGS) entry which is preliminary data.</text>
</comment>
<keyword evidence="6 9" id="KW-1133">Transmembrane helix</keyword>
<feature type="transmembrane region" description="Helical" evidence="9">
    <location>
        <begin position="481"/>
        <end position="499"/>
    </location>
</feature>
<dbReference type="PROSITE" id="PS50263">
    <property type="entry name" value="CN_HYDROLASE"/>
    <property type="match status" value="1"/>
</dbReference>
<evidence type="ECO:0000259" key="10">
    <source>
        <dbReference type="PROSITE" id="PS50263"/>
    </source>
</evidence>
<keyword evidence="7 9" id="KW-0472">Membrane</keyword>
<organism evidence="11 12">
    <name type="scientific">Alteromonas alba</name>
    <dbReference type="NCBI Taxonomy" id="2079529"/>
    <lineage>
        <taxon>Bacteria</taxon>
        <taxon>Pseudomonadati</taxon>
        <taxon>Pseudomonadota</taxon>
        <taxon>Gammaproteobacteria</taxon>
        <taxon>Alteromonadales</taxon>
        <taxon>Alteromonadaceae</taxon>
        <taxon>Alteromonas/Salinimonas group</taxon>
        <taxon>Alteromonas</taxon>
    </lineage>
</organism>
<dbReference type="GO" id="GO:0042158">
    <property type="term" value="P:lipoprotein biosynthetic process"/>
    <property type="evidence" value="ECO:0007669"/>
    <property type="project" value="UniProtKB-UniRule"/>
</dbReference>
<dbReference type="AlphaFoldDB" id="A0A2S9VE81"/>
<name>A0A2S9VE81_9ALTE</name>
<dbReference type="InterPro" id="IPR004563">
    <property type="entry name" value="Apolipo_AcylTrfase"/>
</dbReference>
<dbReference type="InterPro" id="IPR045378">
    <property type="entry name" value="LNT_N"/>
</dbReference>
<dbReference type="Proteomes" id="UP000238949">
    <property type="component" value="Unassembled WGS sequence"/>
</dbReference>
<keyword evidence="8 9" id="KW-0012">Acyltransferase</keyword>
<evidence type="ECO:0000256" key="6">
    <source>
        <dbReference type="ARBA" id="ARBA00022989"/>
    </source>
</evidence>
<dbReference type="InterPro" id="IPR036526">
    <property type="entry name" value="C-N_Hydrolase_sf"/>
</dbReference>
<evidence type="ECO:0000256" key="1">
    <source>
        <dbReference type="ARBA" id="ARBA00004651"/>
    </source>
</evidence>
<dbReference type="PANTHER" id="PTHR38686">
    <property type="entry name" value="APOLIPOPROTEIN N-ACYLTRANSFERASE"/>
    <property type="match status" value="1"/>
</dbReference>
<gene>
    <name evidence="9" type="primary">lnt</name>
    <name evidence="11" type="ORF">C6Y40_04800</name>
</gene>
<dbReference type="Pfam" id="PF00795">
    <property type="entry name" value="CN_hydrolase"/>
    <property type="match status" value="1"/>
</dbReference>
<proteinExistence type="inferred from homology"/>
<evidence type="ECO:0000256" key="4">
    <source>
        <dbReference type="ARBA" id="ARBA00022679"/>
    </source>
</evidence>
<evidence type="ECO:0000256" key="3">
    <source>
        <dbReference type="ARBA" id="ARBA00022475"/>
    </source>
</evidence>
<evidence type="ECO:0000256" key="2">
    <source>
        <dbReference type="ARBA" id="ARBA00010065"/>
    </source>
</evidence>
<evidence type="ECO:0000256" key="5">
    <source>
        <dbReference type="ARBA" id="ARBA00022692"/>
    </source>
</evidence>
<evidence type="ECO:0000256" key="9">
    <source>
        <dbReference type="HAMAP-Rule" id="MF_01148"/>
    </source>
</evidence>
<comment type="catalytic activity">
    <reaction evidence="9">
        <text>N-terminal S-1,2-diacyl-sn-glyceryl-L-cysteinyl-[lipoprotein] + a glycerophospholipid = N-acyl-S-1,2-diacyl-sn-glyceryl-L-cysteinyl-[lipoprotein] + a 2-acyl-sn-glycero-3-phospholipid + H(+)</text>
        <dbReference type="Rhea" id="RHEA:48228"/>
        <dbReference type="Rhea" id="RHEA-COMP:14681"/>
        <dbReference type="Rhea" id="RHEA-COMP:14684"/>
        <dbReference type="ChEBI" id="CHEBI:15378"/>
        <dbReference type="ChEBI" id="CHEBI:136912"/>
        <dbReference type="ChEBI" id="CHEBI:140656"/>
        <dbReference type="ChEBI" id="CHEBI:140657"/>
        <dbReference type="ChEBI" id="CHEBI:140660"/>
        <dbReference type="EC" id="2.3.1.269"/>
    </reaction>
</comment>
<sequence>MRKWLPLVLVLLAGTSLTMAYAPFDLWLITPVALVVALRQLLLTDTPKKAFWLGWTFGLGWFGAGISWVHVSIADFGGMPLIASVLMMFLLSAYLALFPAFSFYFAKRWVKPALLPLLLPAIWFIAEWLRSWLLSGFPWLSLGYSQLDSPLSGWLPVLGETGMTWLLMTMVSALAVATLTKRFLQAIAITGSITIAALLLNSVSWVEPQQPVSIGMAQGNIAQSLRWVPEQDAPTMNTYRELTSLVWDNDVIIWPEAAIPKLEMLAQDFITDMNAEAARYDTAIITGVVNYNFESQEAWNNLIVLGKSHADDEQGHYRYFHGNRYAKHHLLPIGEFVPFEDLLRPLAPLFDLPMSSFSRGDFQQPNLLANGLHLAPAICFEIAFPRQVRANLYADTDFIITVSNDAWFGRSHGPAQHLQIARMRAKELGIGVIRSTNNGISAFIDHRGKVVAQLPQFETAALSAKLSTVSGSTPYRQWGDFPLWLLTGLIGLVFLIFKLRERGAQSN</sequence>
<dbReference type="PANTHER" id="PTHR38686:SF1">
    <property type="entry name" value="APOLIPOPROTEIN N-ACYLTRANSFERASE"/>
    <property type="match status" value="1"/>
</dbReference>
<feature type="domain" description="CN hydrolase" evidence="10">
    <location>
        <begin position="217"/>
        <end position="468"/>
    </location>
</feature>
<keyword evidence="5 9" id="KW-0812">Transmembrane</keyword>
<dbReference type="GO" id="GO:0005886">
    <property type="term" value="C:plasma membrane"/>
    <property type="evidence" value="ECO:0007669"/>
    <property type="project" value="UniProtKB-SubCell"/>
</dbReference>
<feature type="transmembrane region" description="Helical" evidence="9">
    <location>
        <begin position="50"/>
        <end position="69"/>
    </location>
</feature>
<dbReference type="SUPFAM" id="SSF56317">
    <property type="entry name" value="Carbon-nitrogen hydrolase"/>
    <property type="match status" value="1"/>
</dbReference>
<keyword evidence="11" id="KW-0449">Lipoprotein</keyword>
<comment type="function">
    <text evidence="9">Catalyzes the phospholipid dependent N-acylation of the N-terminal cysteine of apolipoprotein, the last step in lipoprotein maturation.</text>
</comment>
<dbReference type="EC" id="2.3.1.269" evidence="9"/>
<evidence type="ECO:0000256" key="8">
    <source>
        <dbReference type="ARBA" id="ARBA00023315"/>
    </source>
</evidence>
<comment type="pathway">
    <text evidence="9">Protein modification; lipoprotein biosynthesis (N-acyl transfer).</text>
</comment>
<dbReference type="GO" id="GO:0016410">
    <property type="term" value="F:N-acyltransferase activity"/>
    <property type="evidence" value="ECO:0007669"/>
    <property type="project" value="UniProtKB-UniRule"/>
</dbReference>
<feature type="transmembrane region" description="Helical" evidence="9">
    <location>
        <begin position="153"/>
        <end position="176"/>
    </location>
</feature>
<dbReference type="Gene3D" id="3.60.110.10">
    <property type="entry name" value="Carbon-nitrogen hydrolase"/>
    <property type="match status" value="1"/>
</dbReference>
<keyword evidence="3 9" id="KW-1003">Cell membrane</keyword>
<feature type="transmembrane region" description="Helical" evidence="9">
    <location>
        <begin position="113"/>
        <end position="133"/>
    </location>
</feature>
<dbReference type="CDD" id="cd07571">
    <property type="entry name" value="ALP_N-acyl_transferase"/>
    <property type="match status" value="1"/>
</dbReference>
<evidence type="ECO:0000313" key="12">
    <source>
        <dbReference type="Proteomes" id="UP000238949"/>
    </source>
</evidence>
<dbReference type="UniPathway" id="UPA00666"/>
<protein>
    <recommendedName>
        <fullName evidence="9">Apolipoprotein N-acyltransferase</fullName>
        <shortName evidence="9">ALP N-acyltransferase</shortName>
        <ecNumber evidence="9">2.3.1.269</ecNumber>
    </recommendedName>
</protein>
<evidence type="ECO:0000313" key="11">
    <source>
        <dbReference type="EMBL" id="PRO74734.1"/>
    </source>
</evidence>
<dbReference type="Pfam" id="PF20154">
    <property type="entry name" value="LNT_N"/>
    <property type="match status" value="1"/>
</dbReference>
<dbReference type="HAMAP" id="MF_01148">
    <property type="entry name" value="Lnt"/>
    <property type="match status" value="1"/>
</dbReference>
<dbReference type="EMBL" id="PVNP01000038">
    <property type="protein sequence ID" value="PRO74734.1"/>
    <property type="molecule type" value="Genomic_DNA"/>
</dbReference>
<dbReference type="InterPro" id="IPR003010">
    <property type="entry name" value="C-N_Hydrolase"/>
</dbReference>
<feature type="transmembrane region" description="Helical" evidence="9">
    <location>
        <begin position="183"/>
        <end position="206"/>
    </location>
</feature>
<keyword evidence="4 9" id="KW-0808">Transferase</keyword>